<name>A0A8S0ZQV5_ARCPL</name>
<evidence type="ECO:0000313" key="2">
    <source>
        <dbReference type="Proteomes" id="UP000494106"/>
    </source>
</evidence>
<dbReference type="EMBL" id="CADEBC010000485">
    <property type="protein sequence ID" value="CAB3235921.1"/>
    <property type="molecule type" value="Genomic_DNA"/>
</dbReference>
<gene>
    <name evidence="1" type="ORF">APLA_LOCUS6355</name>
</gene>
<dbReference type="Proteomes" id="UP000494106">
    <property type="component" value="Unassembled WGS sequence"/>
</dbReference>
<dbReference type="AlphaFoldDB" id="A0A8S0ZQV5"/>
<dbReference type="OrthoDB" id="8122238at2759"/>
<reference evidence="1 2" key="1">
    <citation type="submission" date="2020-04" db="EMBL/GenBank/DDBJ databases">
        <authorList>
            <person name="Wallbank WR R."/>
            <person name="Pardo Diaz C."/>
            <person name="Kozak K."/>
            <person name="Martin S."/>
            <person name="Jiggins C."/>
            <person name="Moest M."/>
            <person name="Warren A I."/>
            <person name="Byers J.R.P. K."/>
            <person name="Montejo-Kovacevich G."/>
            <person name="Yen C E."/>
        </authorList>
    </citation>
    <scope>NUCLEOTIDE SEQUENCE [LARGE SCALE GENOMIC DNA]</scope>
</reference>
<comment type="caution">
    <text evidence="1">The sequence shown here is derived from an EMBL/GenBank/DDBJ whole genome shotgun (WGS) entry which is preliminary data.</text>
</comment>
<accession>A0A8S0ZQV5</accession>
<proteinExistence type="predicted"/>
<keyword evidence="2" id="KW-1185">Reference proteome</keyword>
<sequence>MSLMEQCLNEVCTIASEGKLNSEQKLRISTLCRKVGSGTSQMAVQFQSLKIKAVRTSTAVQTLQDQLDLSKNLYHLQCTIDESSKHTSGTSFANMVKKGTNNNIPKPSLNSVAMKLQVRGLRKTKNGGVIISTDTNGDKFVETN</sequence>
<evidence type="ECO:0000313" key="1">
    <source>
        <dbReference type="EMBL" id="CAB3235921.1"/>
    </source>
</evidence>
<protein>
    <submittedName>
        <fullName evidence="1">Uncharacterized protein</fullName>
    </submittedName>
</protein>
<organism evidence="1 2">
    <name type="scientific">Arctia plantaginis</name>
    <name type="common">Wood tiger moth</name>
    <name type="synonym">Phalaena plantaginis</name>
    <dbReference type="NCBI Taxonomy" id="874455"/>
    <lineage>
        <taxon>Eukaryota</taxon>
        <taxon>Metazoa</taxon>
        <taxon>Ecdysozoa</taxon>
        <taxon>Arthropoda</taxon>
        <taxon>Hexapoda</taxon>
        <taxon>Insecta</taxon>
        <taxon>Pterygota</taxon>
        <taxon>Neoptera</taxon>
        <taxon>Endopterygota</taxon>
        <taxon>Lepidoptera</taxon>
        <taxon>Glossata</taxon>
        <taxon>Ditrysia</taxon>
        <taxon>Noctuoidea</taxon>
        <taxon>Erebidae</taxon>
        <taxon>Arctiinae</taxon>
        <taxon>Arctia</taxon>
    </lineage>
</organism>